<name>A0A5J4Q9S8_9EUKA</name>
<evidence type="ECO:0000313" key="2">
    <source>
        <dbReference type="Proteomes" id="UP000324800"/>
    </source>
</evidence>
<dbReference type="Proteomes" id="UP000324800">
    <property type="component" value="Unassembled WGS sequence"/>
</dbReference>
<proteinExistence type="predicted"/>
<reference evidence="1 2" key="1">
    <citation type="submission" date="2019-03" db="EMBL/GenBank/DDBJ databases">
        <title>Single cell metagenomics reveals metabolic interactions within the superorganism composed of flagellate Streblomastix strix and complex community of Bacteroidetes bacteria on its surface.</title>
        <authorList>
            <person name="Treitli S.C."/>
            <person name="Kolisko M."/>
            <person name="Husnik F."/>
            <person name="Keeling P."/>
            <person name="Hampl V."/>
        </authorList>
    </citation>
    <scope>NUCLEOTIDE SEQUENCE [LARGE SCALE GENOMIC DNA]</scope>
    <source>
        <strain evidence="1">ST1C</strain>
    </source>
</reference>
<gene>
    <name evidence="1" type="ORF">EZS28_055063</name>
</gene>
<accession>A0A5J4Q9S8</accession>
<feature type="non-terminal residue" evidence="1">
    <location>
        <position position="8"/>
    </location>
</feature>
<dbReference type="EMBL" id="SNRW01046533">
    <property type="protein sequence ID" value="KAA6317654.1"/>
    <property type="molecule type" value="Genomic_DNA"/>
</dbReference>
<protein>
    <submittedName>
        <fullName evidence="1">Uncharacterized protein</fullName>
    </submittedName>
</protein>
<organism evidence="1 2">
    <name type="scientific">Streblomastix strix</name>
    <dbReference type="NCBI Taxonomy" id="222440"/>
    <lineage>
        <taxon>Eukaryota</taxon>
        <taxon>Metamonada</taxon>
        <taxon>Preaxostyla</taxon>
        <taxon>Oxymonadida</taxon>
        <taxon>Streblomastigidae</taxon>
        <taxon>Streblomastix</taxon>
    </lineage>
</organism>
<evidence type="ECO:0000313" key="1">
    <source>
        <dbReference type="EMBL" id="KAA6317654.1"/>
    </source>
</evidence>
<comment type="caution">
    <text evidence="1">The sequence shown here is derived from an EMBL/GenBank/DDBJ whole genome shotgun (WGS) entry which is preliminary data.</text>
</comment>
<sequence length="8" mass="988">MGERKRLV</sequence>